<proteinExistence type="inferred from homology"/>
<dbReference type="Pfam" id="PF21266">
    <property type="entry name" value="S1_RRP4"/>
    <property type="match status" value="1"/>
</dbReference>
<evidence type="ECO:0000256" key="4">
    <source>
        <dbReference type="ARBA" id="ARBA00022490"/>
    </source>
</evidence>
<evidence type="ECO:0000259" key="15">
    <source>
        <dbReference type="Pfam" id="PF14382"/>
    </source>
</evidence>
<organism evidence="18 19">
    <name type="scientific">Elysia crispata</name>
    <name type="common">lettuce slug</name>
    <dbReference type="NCBI Taxonomy" id="231223"/>
    <lineage>
        <taxon>Eukaryota</taxon>
        <taxon>Metazoa</taxon>
        <taxon>Spiralia</taxon>
        <taxon>Lophotrochozoa</taxon>
        <taxon>Mollusca</taxon>
        <taxon>Gastropoda</taxon>
        <taxon>Heterobranchia</taxon>
        <taxon>Euthyneura</taxon>
        <taxon>Panpulmonata</taxon>
        <taxon>Sacoglossa</taxon>
        <taxon>Placobranchoidea</taxon>
        <taxon>Plakobranchidae</taxon>
        <taxon>Elysia</taxon>
    </lineage>
</organism>
<name>A0AAE0ZGR0_9GAST</name>
<evidence type="ECO:0000256" key="1">
    <source>
        <dbReference type="ARBA" id="ARBA00004496"/>
    </source>
</evidence>
<feature type="domain" description="Exosome complex component N-terminal" evidence="15">
    <location>
        <begin position="26"/>
        <end position="63"/>
    </location>
</feature>
<comment type="subcellular location">
    <subcellularLocation>
        <location evidence="1">Cytoplasm</location>
    </subcellularLocation>
    <subcellularLocation>
        <location evidence="2">Nucleus</location>
        <location evidence="2">Nucleolus</location>
    </subcellularLocation>
</comment>
<evidence type="ECO:0000256" key="10">
    <source>
        <dbReference type="ARBA" id="ARBA00032383"/>
    </source>
</evidence>
<feature type="domain" description="RRP4 S1" evidence="17">
    <location>
        <begin position="75"/>
        <end position="147"/>
    </location>
</feature>
<dbReference type="GO" id="GO:0000177">
    <property type="term" value="C:cytoplasmic exosome (RNase complex)"/>
    <property type="evidence" value="ECO:0007669"/>
    <property type="project" value="TreeGrafter"/>
</dbReference>
<evidence type="ECO:0000256" key="2">
    <source>
        <dbReference type="ARBA" id="ARBA00004604"/>
    </source>
</evidence>
<evidence type="ECO:0000256" key="3">
    <source>
        <dbReference type="ARBA" id="ARBA00009155"/>
    </source>
</evidence>
<dbReference type="GO" id="GO:0000467">
    <property type="term" value="P:exonucleolytic trimming to generate mature 3'-end of 5.8S rRNA from tricistronic rRNA transcript (SSU-rRNA, 5.8S rRNA, LSU-rRNA)"/>
    <property type="evidence" value="ECO:0007669"/>
    <property type="project" value="TreeGrafter"/>
</dbReference>
<accession>A0AAE0ZGR0</accession>
<dbReference type="GO" id="GO:0071034">
    <property type="term" value="P:CUT catabolic process"/>
    <property type="evidence" value="ECO:0007669"/>
    <property type="project" value="TreeGrafter"/>
</dbReference>
<dbReference type="PANTHER" id="PTHR21321">
    <property type="entry name" value="PNAS-3 RELATED"/>
    <property type="match status" value="1"/>
</dbReference>
<dbReference type="PANTHER" id="PTHR21321:SF4">
    <property type="entry name" value="EXOSOME COMPLEX COMPONENT RRP4"/>
    <property type="match status" value="1"/>
</dbReference>
<protein>
    <recommendedName>
        <fullName evidence="12">Exosome complex component RRP4</fullName>
    </recommendedName>
    <alternativeName>
        <fullName evidence="13">Exosome component 2</fullName>
    </alternativeName>
    <alternativeName>
        <fullName evidence="10">Ribosomal RNA-processing protein 4</fullName>
    </alternativeName>
</protein>
<dbReference type="GO" id="GO:0003723">
    <property type="term" value="F:RNA binding"/>
    <property type="evidence" value="ECO:0007669"/>
    <property type="project" value="UniProtKB-KW"/>
</dbReference>
<dbReference type="AlphaFoldDB" id="A0AAE0ZGR0"/>
<keyword evidence="7" id="KW-0271">Exosome</keyword>
<reference evidence="18" key="1">
    <citation type="journal article" date="2023" name="G3 (Bethesda)">
        <title>A reference genome for the long-term kleptoplast-retaining sea slug Elysia crispata morphotype clarki.</title>
        <authorList>
            <person name="Eastman K.E."/>
            <person name="Pendleton A.L."/>
            <person name="Shaikh M.A."/>
            <person name="Suttiyut T."/>
            <person name="Ogas R."/>
            <person name="Tomko P."/>
            <person name="Gavelis G."/>
            <person name="Widhalm J.R."/>
            <person name="Wisecaver J.H."/>
        </authorList>
    </citation>
    <scope>NUCLEOTIDE SEQUENCE</scope>
    <source>
        <strain evidence="18">ECLA1</strain>
    </source>
</reference>
<dbReference type="InterPro" id="IPR004088">
    <property type="entry name" value="KH_dom_type_1"/>
</dbReference>
<dbReference type="GO" id="GO:0071051">
    <property type="term" value="P:poly(A)-dependent snoRNA 3'-end processing"/>
    <property type="evidence" value="ECO:0007669"/>
    <property type="project" value="TreeGrafter"/>
</dbReference>
<keyword evidence="5" id="KW-0698">rRNA processing</keyword>
<keyword evidence="9" id="KW-0539">Nucleus</keyword>
<dbReference type="FunFam" id="2.40.50.140:FF:000038">
    <property type="entry name" value="Exosome complex component RRP4"/>
    <property type="match status" value="1"/>
</dbReference>
<dbReference type="InterPro" id="IPR025721">
    <property type="entry name" value="Exosome_cplx_N_dom"/>
</dbReference>
<dbReference type="GO" id="GO:0071038">
    <property type="term" value="P:TRAMP-dependent tRNA surveillance pathway"/>
    <property type="evidence" value="ECO:0007669"/>
    <property type="project" value="TreeGrafter"/>
</dbReference>
<sequence>MSVDIRLASSRPAGTDLYHGENPGNIVTPGDVITADSGFMRGHGTYMEDECLHASVAGTVERVNKLISVRPLKTRYNGEIGDVVIGRIRELAQKRWKVETHSRMDSVLMLSSVNLPGGELRRRSEEDEKMMRHYLKEGDLISAEVQNVMSDGCLSLHTRSLKYGKLGQGCLVCISPSLVLRRKTHFHNLPIGASIILGNNGFIWISPTVQDKSEESGGYETNLQPIPKLDREVIARLRNCVLALAECKMLLFDTCILYAYEASLKYAVKDLLKPEVAVEVVDLVRQRLELEGS</sequence>
<dbReference type="EMBL" id="JAWDGP010003983">
    <property type="protein sequence ID" value="KAK3769012.1"/>
    <property type="molecule type" value="Genomic_DNA"/>
</dbReference>
<dbReference type="FunFam" id="2.40.50.100:FF:000022">
    <property type="entry name" value="Exosome complex component RRP4"/>
    <property type="match status" value="1"/>
</dbReference>
<keyword evidence="4" id="KW-0963">Cytoplasm</keyword>
<dbReference type="GO" id="GO:0005730">
    <property type="term" value="C:nucleolus"/>
    <property type="evidence" value="ECO:0007669"/>
    <property type="project" value="UniProtKB-SubCell"/>
</dbReference>
<dbReference type="CDD" id="cd05789">
    <property type="entry name" value="S1_Rrp4"/>
    <property type="match status" value="1"/>
</dbReference>
<keyword evidence="8" id="KW-0694">RNA-binding</keyword>
<dbReference type="Gene3D" id="2.40.50.100">
    <property type="match status" value="1"/>
</dbReference>
<dbReference type="SUPFAM" id="SSF50249">
    <property type="entry name" value="Nucleic acid-binding proteins"/>
    <property type="match status" value="1"/>
</dbReference>
<evidence type="ECO:0000259" key="17">
    <source>
        <dbReference type="Pfam" id="PF21266"/>
    </source>
</evidence>
<dbReference type="Pfam" id="PF14382">
    <property type="entry name" value="ECR1_N"/>
    <property type="match status" value="1"/>
</dbReference>
<gene>
    <name evidence="18" type="ORF">RRG08_015752</name>
</gene>
<evidence type="ECO:0000313" key="19">
    <source>
        <dbReference type="Proteomes" id="UP001283361"/>
    </source>
</evidence>
<dbReference type="SUPFAM" id="SSF54791">
    <property type="entry name" value="Eukaryotic type KH-domain (KH-domain type I)"/>
    <property type="match status" value="1"/>
</dbReference>
<comment type="similarity">
    <text evidence="3">Belongs to the RRP4 family.</text>
</comment>
<feature type="region of interest" description="Disordered" evidence="14">
    <location>
        <begin position="1"/>
        <end position="22"/>
    </location>
</feature>
<evidence type="ECO:0000256" key="11">
    <source>
        <dbReference type="ARBA" id="ARBA00063049"/>
    </source>
</evidence>
<dbReference type="Proteomes" id="UP001283361">
    <property type="component" value="Unassembled WGS sequence"/>
</dbReference>
<dbReference type="GO" id="GO:0000176">
    <property type="term" value="C:nuclear exosome (RNase complex)"/>
    <property type="evidence" value="ECO:0007669"/>
    <property type="project" value="TreeGrafter"/>
</dbReference>
<evidence type="ECO:0000256" key="7">
    <source>
        <dbReference type="ARBA" id="ARBA00022835"/>
    </source>
</evidence>
<feature type="domain" description="K Homology" evidence="16">
    <location>
        <begin position="169"/>
        <end position="209"/>
    </location>
</feature>
<evidence type="ECO:0000256" key="14">
    <source>
        <dbReference type="SAM" id="MobiDB-lite"/>
    </source>
</evidence>
<keyword evidence="6" id="KW-0597">Phosphoprotein</keyword>
<dbReference type="InterPro" id="IPR012340">
    <property type="entry name" value="NA-bd_OB-fold"/>
</dbReference>
<dbReference type="Gene3D" id="2.40.50.140">
    <property type="entry name" value="Nucleic acid-binding proteins"/>
    <property type="match status" value="1"/>
</dbReference>
<dbReference type="SUPFAM" id="SSF110324">
    <property type="entry name" value="Ribosomal L27 protein-like"/>
    <property type="match status" value="1"/>
</dbReference>
<dbReference type="InterPro" id="IPR026699">
    <property type="entry name" value="Exosome_RNA_bind1/RRP40/RRP4"/>
</dbReference>
<keyword evidence="19" id="KW-1185">Reference proteome</keyword>
<dbReference type="InterPro" id="IPR036612">
    <property type="entry name" value="KH_dom_type_1_sf"/>
</dbReference>
<evidence type="ECO:0000313" key="18">
    <source>
        <dbReference type="EMBL" id="KAK3769012.1"/>
    </source>
</evidence>
<dbReference type="GO" id="GO:0071035">
    <property type="term" value="P:nuclear polyadenylation-dependent rRNA catabolic process"/>
    <property type="evidence" value="ECO:0007669"/>
    <property type="project" value="TreeGrafter"/>
</dbReference>
<evidence type="ECO:0000256" key="12">
    <source>
        <dbReference type="ARBA" id="ARBA00071123"/>
    </source>
</evidence>
<evidence type="ECO:0000259" key="16">
    <source>
        <dbReference type="Pfam" id="PF15985"/>
    </source>
</evidence>
<dbReference type="InterPro" id="IPR048565">
    <property type="entry name" value="S1_RRP4"/>
</dbReference>
<evidence type="ECO:0000256" key="8">
    <source>
        <dbReference type="ARBA" id="ARBA00022884"/>
    </source>
</evidence>
<dbReference type="Pfam" id="PF15985">
    <property type="entry name" value="KH_6"/>
    <property type="match status" value="1"/>
</dbReference>
<evidence type="ECO:0000256" key="13">
    <source>
        <dbReference type="ARBA" id="ARBA00083627"/>
    </source>
</evidence>
<evidence type="ECO:0000256" key="6">
    <source>
        <dbReference type="ARBA" id="ARBA00022553"/>
    </source>
</evidence>
<evidence type="ECO:0000256" key="9">
    <source>
        <dbReference type="ARBA" id="ARBA00023242"/>
    </source>
</evidence>
<dbReference type="GO" id="GO:0034475">
    <property type="term" value="P:U4 snRNA 3'-end processing"/>
    <property type="evidence" value="ECO:0007669"/>
    <property type="project" value="TreeGrafter"/>
</dbReference>
<evidence type="ECO:0000256" key="5">
    <source>
        <dbReference type="ARBA" id="ARBA00022552"/>
    </source>
</evidence>
<comment type="caution">
    <text evidence="18">The sequence shown here is derived from an EMBL/GenBank/DDBJ whole genome shotgun (WGS) entry which is preliminary data.</text>
</comment>
<dbReference type="CDD" id="cd22525">
    <property type="entry name" value="KH-I_Rrp4_eukar"/>
    <property type="match status" value="1"/>
</dbReference>
<comment type="subunit">
    <text evidence="11">Component of the RNA exosome core complex (Exo-9), composed of EXOSC1, EXOSC2, EXOSC3, EXOSC4, EXOSC5, EXOSC6, EXOSC7, EXOSC8 and EXOSC9; within the complex interacts with EXOSC4 and EXOSC7. The catalytically inactive RNA exosome core complex (Exo-9) associates with the catalytic subunit EXOSC10/RRP6. Exo-9 may associate with DIS3 to form the nucleolar exosome complex, or DIS3L to form the cytoplasmic exosome complex. Exo-9 is formed by a hexameric base ring consisting of the heterodimers EXOSC4-EXOSC9, EXOSC5-EXOSC8 and EXOSC6-EXOSC7, and a cap ring consisting of EXOSC1, EXOSC2 and EXOSC3. The RNA exosome complex associates with cofactors C1D/RRP47, MPHOSPH6/MPP6 and MTREX/MTR4. Interacts with GTPBP1. Interacts with ZFP36L1 (via N-terminus).</text>
</comment>